<dbReference type="EMBL" id="SNYM01000003">
    <property type="protein sequence ID" value="TDQ49777.1"/>
    <property type="molecule type" value="Genomic_DNA"/>
</dbReference>
<gene>
    <name evidence="12" type="ORF">EV696_103147</name>
</gene>
<evidence type="ECO:0000256" key="5">
    <source>
        <dbReference type="ARBA" id="ARBA00022692"/>
    </source>
</evidence>
<evidence type="ECO:0000313" key="12">
    <source>
        <dbReference type="EMBL" id="TDQ49777.1"/>
    </source>
</evidence>
<evidence type="ECO:0000256" key="7">
    <source>
        <dbReference type="ARBA" id="ARBA00022989"/>
    </source>
</evidence>
<evidence type="ECO:0000313" key="13">
    <source>
        <dbReference type="Proteomes" id="UP000295375"/>
    </source>
</evidence>
<dbReference type="Gene3D" id="3.30.70.1350">
    <property type="entry name" value="Cation efflux protein, cytoplasmic domain"/>
    <property type="match status" value="1"/>
</dbReference>
<dbReference type="GO" id="GO:0006882">
    <property type="term" value="P:intracellular zinc ion homeostasis"/>
    <property type="evidence" value="ECO:0007669"/>
    <property type="project" value="TreeGrafter"/>
</dbReference>
<feature type="transmembrane region" description="Helical" evidence="9">
    <location>
        <begin position="93"/>
        <end position="111"/>
    </location>
</feature>
<comment type="similarity">
    <text evidence="2">Belongs to the cation diffusion facilitator (CDF) transporter (TC 2.A.4) family. FieF subfamily.</text>
</comment>
<dbReference type="RefSeq" id="WP_133588386.1">
    <property type="nucleotide sequence ID" value="NZ_CP037953.1"/>
</dbReference>
<dbReference type="GO" id="GO:0015341">
    <property type="term" value="F:zinc efflux antiporter activity"/>
    <property type="evidence" value="ECO:0007669"/>
    <property type="project" value="TreeGrafter"/>
</dbReference>
<evidence type="ECO:0000256" key="2">
    <source>
        <dbReference type="ARBA" id="ARBA00010212"/>
    </source>
</evidence>
<dbReference type="SUPFAM" id="SSF161111">
    <property type="entry name" value="Cation efflux protein transmembrane domain-like"/>
    <property type="match status" value="1"/>
</dbReference>
<dbReference type="Pfam" id="PF16916">
    <property type="entry name" value="ZT_dimer"/>
    <property type="match status" value="1"/>
</dbReference>
<accession>A0A4V3D7Z0</accession>
<dbReference type="InterPro" id="IPR036837">
    <property type="entry name" value="Cation_efflux_CTD_sf"/>
</dbReference>
<dbReference type="InterPro" id="IPR050291">
    <property type="entry name" value="CDF_Transporter"/>
</dbReference>
<comment type="subcellular location">
    <subcellularLocation>
        <location evidence="1">Membrane</location>
        <topology evidence="1">Multi-pass membrane protein</topology>
    </subcellularLocation>
</comment>
<feature type="domain" description="Cation efflux protein transmembrane" evidence="10">
    <location>
        <begin position="23"/>
        <end position="216"/>
    </location>
</feature>
<dbReference type="OrthoDB" id="9806522at2"/>
<evidence type="ECO:0000256" key="9">
    <source>
        <dbReference type="SAM" id="Phobius"/>
    </source>
</evidence>
<sequence>MTEHEYHHATPASLPPSLEKWAWLSVLAAVLTIALKLAAWWWTDSVGLLSDAMESIVNLVAAIFAVIAVRVAEAPADDNHHFGHDKIEYFAGGFEGGLILLAAIGIAWASIDRLLNPMDLQAIGLGAVLAAIASVINGVVGWKLMNIGKQHHSLTLESDGHHLLTDVWTSVGVIAAIGIVGISGWWWLDPVIALLVAINIFWTGGMLIYRAWSGLMDEALDAESAQTLTKILKHHCQTPLKWHALRHRRAGRRAFATVHVLVPGRWTMLQAHDLAEAIEEDVRQQLPNLVLSIHLEPLEDERAYGDYEPLEHSSVQPKA</sequence>
<evidence type="ECO:0000259" key="10">
    <source>
        <dbReference type="Pfam" id="PF01545"/>
    </source>
</evidence>
<dbReference type="GO" id="GO:0005886">
    <property type="term" value="C:plasma membrane"/>
    <property type="evidence" value="ECO:0007669"/>
    <property type="project" value="TreeGrafter"/>
</dbReference>
<keyword evidence="4" id="KW-0410">Iron transport</keyword>
<dbReference type="InterPro" id="IPR027469">
    <property type="entry name" value="Cation_efflux_TMD_sf"/>
</dbReference>
<dbReference type="GO" id="GO:0015093">
    <property type="term" value="F:ferrous iron transmembrane transporter activity"/>
    <property type="evidence" value="ECO:0007669"/>
    <property type="project" value="TreeGrafter"/>
</dbReference>
<evidence type="ECO:0000256" key="4">
    <source>
        <dbReference type="ARBA" id="ARBA00022496"/>
    </source>
</evidence>
<evidence type="ECO:0000256" key="8">
    <source>
        <dbReference type="ARBA" id="ARBA00023136"/>
    </source>
</evidence>
<proteinExistence type="inferred from homology"/>
<feature type="transmembrane region" description="Helical" evidence="9">
    <location>
        <begin position="55"/>
        <end position="72"/>
    </location>
</feature>
<reference evidence="12 13" key="1">
    <citation type="submission" date="2019-03" db="EMBL/GenBank/DDBJ databases">
        <title>Genomic Encyclopedia of Type Strains, Phase IV (KMG-IV): sequencing the most valuable type-strain genomes for metagenomic binning, comparative biology and taxonomic classification.</title>
        <authorList>
            <person name="Goeker M."/>
        </authorList>
    </citation>
    <scope>NUCLEOTIDE SEQUENCE [LARGE SCALE GENOMIC DNA]</scope>
    <source>
        <strain evidence="12 13">DSM 103792</strain>
    </source>
</reference>
<evidence type="ECO:0000256" key="6">
    <source>
        <dbReference type="ARBA" id="ARBA00022906"/>
    </source>
</evidence>
<feature type="transmembrane region" description="Helical" evidence="9">
    <location>
        <begin position="163"/>
        <end position="186"/>
    </location>
</feature>
<evidence type="ECO:0000259" key="11">
    <source>
        <dbReference type="Pfam" id="PF16916"/>
    </source>
</evidence>
<dbReference type="PANTHER" id="PTHR43840:SF15">
    <property type="entry name" value="MITOCHONDRIAL METAL TRANSPORTER 1-RELATED"/>
    <property type="match status" value="1"/>
</dbReference>
<keyword evidence="4" id="KW-0408">Iron</keyword>
<comment type="caution">
    <text evidence="12">The sequence shown here is derived from an EMBL/GenBank/DDBJ whole genome shotgun (WGS) entry which is preliminary data.</text>
</comment>
<evidence type="ECO:0000256" key="1">
    <source>
        <dbReference type="ARBA" id="ARBA00004141"/>
    </source>
</evidence>
<organism evidence="12 13">
    <name type="scientific">Permianibacter aggregans</name>
    <dbReference type="NCBI Taxonomy" id="1510150"/>
    <lineage>
        <taxon>Bacteria</taxon>
        <taxon>Pseudomonadati</taxon>
        <taxon>Pseudomonadota</taxon>
        <taxon>Gammaproteobacteria</taxon>
        <taxon>Pseudomonadales</taxon>
        <taxon>Pseudomonadaceae</taxon>
        <taxon>Permianibacter</taxon>
    </lineage>
</organism>
<dbReference type="AlphaFoldDB" id="A0A4V3D7Z0"/>
<dbReference type="NCBIfam" id="TIGR01297">
    <property type="entry name" value="CDF"/>
    <property type="match status" value="1"/>
</dbReference>
<feature type="transmembrane region" description="Helical" evidence="9">
    <location>
        <begin position="21"/>
        <end position="43"/>
    </location>
</feature>
<protein>
    <submittedName>
        <fullName evidence="12">Cation diffusion facilitator family transporter</fullName>
    </submittedName>
</protein>
<keyword evidence="6" id="KW-0864">Zinc transport</keyword>
<dbReference type="Gene3D" id="1.20.1510.10">
    <property type="entry name" value="Cation efflux protein transmembrane domain"/>
    <property type="match status" value="1"/>
</dbReference>
<dbReference type="PANTHER" id="PTHR43840">
    <property type="entry name" value="MITOCHONDRIAL METAL TRANSPORTER 1-RELATED"/>
    <property type="match status" value="1"/>
</dbReference>
<dbReference type="InterPro" id="IPR058533">
    <property type="entry name" value="Cation_efflux_TM"/>
</dbReference>
<keyword evidence="3" id="KW-0813">Transport</keyword>
<dbReference type="GO" id="GO:0015086">
    <property type="term" value="F:cadmium ion transmembrane transporter activity"/>
    <property type="evidence" value="ECO:0007669"/>
    <property type="project" value="TreeGrafter"/>
</dbReference>
<dbReference type="SUPFAM" id="SSF160240">
    <property type="entry name" value="Cation efflux protein cytoplasmic domain-like"/>
    <property type="match status" value="1"/>
</dbReference>
<evidence type="ECO:0000256" key="3">
    <source>
        <dbReference type="ARBA" id="ARBA00022448"/>
    </source>
</evidence>
<dbReference type="InterPro" id="IPR027470">
    <property type="entry name" value="Cation_efflux_CTD"/>
</dbReference>
<keyword evidence="8 9" id="KW-0472">Membrane</keyword>
<keyword evidence="5 9" id="KW-0812">Transmembrane</keyword>
<dbReference type="Pfam" id="PF01545">
    <property type="entry name" value="Cation_efflux"/>
    <property type="match status" value="1"/>
</dbReference>
<keyword evidence="7 9" id="KW-1133">Transmembrane helix</keyword>
<name>A0A4V3D7Z0_9GAMM</name>
<keyword evidence="6" id="KW-0406">Ion transport</keyword>
<keyword evidence="6" id="KW-0862">Zinc</keyword>
<feature type="transmembrane region" description="Helical" evidence="9">
    <location>
        <begin position="192"/>
        <end position="212"/>
    </location>
</feature>
<keyword evidence="13" id="KW-1185">Reference proteome</keyword>
<dbReference type="InterPro" id="IPR002524">
    <property type="entry name" value="Cation_efflux"/>
</dbReference>
<feature type="domain" description="Cation efflux protein cytoplasmic" evidence="11">
    <location>
        <begin position="221"/>
        <end position="297"/>
    </location>
</feature>
<feature type="transmembrane region" description="Helical" evidence="9">
    <location>
        <begin position="123"/>
        <end position="142"/>
    </location>
</feature>
<dbReference type="Proteomes" id="UP000295375">
    <property type="component" value="Unassembled WGS sequence"/>
</dbReference>